<evidence type="ECO:0000256" key="1">
    <source>
        <dbReference type="ARBA" id="ARBA00022679"/>
    </source>
</evidence>
<organism evidence="5 6">
    <name type="scientific">Dimargaris verticillata</name>
    <dbReference type="NCBI Taxonomy" id="2761393"/>
    <lineage>
        <taxon>Eukaryota</taxon>
        <taxon>Fungi</taxon>
        <taxon>Fungi incertae sedis</taxon>
        <taxon>Zoopagomycota</taxon>
        <taxon>Kickxellomycotina</taxon>
        <taxon>Dimargaritomycetes</taxon>
        <taxon>Dimargaritales</taxon>
        <taxon>Dimargaritaceae</taxon>
        <taxon>Dimargaris</taxon>
    </lineage>
</organism>
<protein>
    <submittedName>
        <fullName evidence="5">N-acetyltransferase 5</fullName>
        <ecNumber evidence="5">2.3.1.258</ecNumber>
    </submittedName>
</protein>
<evidence type="ECO:0000256" key="3">
    <source>
        <dbReference type="SAM" id="MobiDB-lite"/>
    </source>
</evidence>
<keyword evidence="2 5" id="KW-0012">Acyltransferase</keyword>
<reference evidence="5" key="1">
    <citation type="submission" date="2022-07" db="EMBL/GenBank/DDBJ databases">
        <title>Phylogenomic reconstructions and comparative analyses of Kickxellomycotina fungi.</title>
        <authorList>
            <person name="Reynolds N.K."/>
            <person name="Stajich J.E."/>
            <person name="Barry K."/>
            <person name="Grigoriev I.V."/>
            <person name="Crous P."/>
            <person name="Smith M.E."/>
        </authorList>
    </citation>
    <scope>NUCLEOTIDE SEQUENCE</scope>
    <source>
        <strain evidence="5">RSA 567</strain>
    </source>
</reference>
<name>A0A9W8EB40_9FUNG</name>
<feature type="region of interest" description="Disordered" evidence="3">
    <location>
        <begin position="1"/>
        <end position="25"/>
    </location>
</feature>
<dbReference type="PANTHER" id="PTHR42919">
    <property type="entry name" value="N-ALPHA-ACETYLTRANSFERASE"/>
    <property type="match status" value="1"/>
</dbReference>
<dbReference type="GO" id="GO:0007064">
    <property type="term" value="P:mitotic sister chromatid cohesion"/>
    <property type="evidence" value="ECO:0007669"/>
    <property type="project" value="TreeGrafter"/>
</dbReference>
<evidence type="ECO:0000313" key="6">
    <source>
        <dbReference type="Proteomes" id="UP001151582"/>
    </source>
</evidence>
<proteinExistence type="predicted"/>
<dbReference type="Proteomes" id="UP001151582">
    <property type="component" value="Unassembled WGS sequence"/>
</dbReference>
<keyword evidence="6" id="KW-1185">Reference proteome</keyword>
<dbReference type="Pfam" id="PF00583">
    <property type="entry name" value="Acetyltransf_1"/>
    <property type="match status" value="1"/>
</dbReference>
<evidence type="ECO:0000259" key="4">
    <source>
        <dbReference type="PROSITE" id="PS51186"/>
    </source>
</evidence>
<dbReference type="EMBL" id="JANBQB010000573">
    <property type="protein sequence ID" value="KAJ1975064.1"/>
    <property type="molecule type" value="Genomic_DNA"/>
</dbReference>
<dbReference type="EC" id="2.3.1.258" evidence="5"/>
<sequence>MAMAQPHRGMDPATTNPTTNPRVRLEPLGRDNLAQARRLNALLFPVRYSECVYRKMVVAGKFSQLAYFGNVCVGTVGCTTQPLVQGTMGPLQLYIMTLGVLAPYRRLGIGSALLQHILQQVAITNHEATDPVDTISQIALHVQIDNEEALQFYQRHGFEAAGIEQNYYQRMSPSDAFILVKTVAPVQQ</sequence>
<dbReference type="CDD" id="cd04301">
    <property type="entry name" value="NAT_SF"/>
    <property type="match status" value="1"/>
</dbReference>
<dbReference type="GO" id="GO:0120518">
    <property type="term" value="F:protein N-terminal-methionine acetyltransferase activity"/>
    <property type="evidence" value="ECO:0007669"/>
    <property type="project" value="UniProtKB-EC"/>
</dbReference>
<dbReference type="InterPro" id="IPR051556">
    <property type="entry name" value="N-term/lysine_N-AcTrnsfr"/>
</dbReference>
<dbReference type="SUPFAM" id="SSF55729">
    <property type="entry name" value="Acyl-CoA N-acyltransferases (Nat)"/>
    <property type="match status" value="1"/>
</dbReference>
<dbReference type="PANTHER" id="PTHR42919:SF8">
    <property type="entry name" value="N-ALPHA-ACETYLTRANSFERASE 50"/>
    <property type="match status" value="1"/>
</dbReference>
<comment type="caution">
    <text evidence="5">The sequence shown here is derived from an EMBL/GenBank/DDBJ whole genome shotgun (WGS) entry which is preliminary data.</text>
</comment>
<keyword evidence="1 5" id="KW-0808">Transferase</keyword>
<dbReference type="Gene3D" id="3.40.630.30">
    <property type="match status" value="1"/>
</dbReference>
<feature type="domain" description="N-acetyltransferase" evidence="4">
    <location>
        <begin position="23"/>
        <end position="184"/>
    </location>
</feature>
<accession>A0A9W8EB40</accession>
<evidence type="ECO:0000256" key="2">
    <source>
        <dbReference type="ARBA" id="ARBA00023315"/>
    </source>
</evidence>
<dbReference type="InterPro" id="IPR016181">
    <property type="entry name" value="Acyl_CoA_acyltransferase"/>
</dbReference>
<dbReference type="InterPro" id="IPR000182">
    <property type="entry name" value="GNAT_dom"/>
</dbReference>
<dbReference type="AlphaFoldDB" id="A0A9W8EB40"/>
<dbReference type="GO" id="GO:0031415">
    <property type="term" value="C:NatA complex"/>
    <property type="evidence" value="ECO:0007669"/>
    <property type="project" value="TreeGrafter"/>
</dbReference>
<dbReference type="OrthoDB" id="47374at2759"/>
<evidence type="ECO:0000313" key="5">
    <source>
        <dbReference type="EMBL" id="KAJ1975064.1"/>
    </source>
</evidence>
<dbReference type="PROSITE" id="PS51186">
    <property type="entry name" value="GNAT"/>
    <property type="match status" value="1"/>
</dbReference>
<gene>
    <name evidence="5" type="primary">NAT5</name>
    <name evidence="5" type="ORF">H4R34_004477</name>
</gene>